<dbReference type="AlphaFoldDB" id="A0A445IKU2"/>
<keyword evidence="2" id="KW-0805">Transcription regulation</keyword>
<dbReference type="InterPro" id="IPR029039">
    <property type="entry name" value="Flavoprotein-like_sf"/>
</dbReference>
<feature type="non-terminal residue" evidence="6">
    <location>
        <position position="1"/>
    </location>
</feature>
<keyword evidence="7" id="KW-1185">Reference proteome</keyword>
<keyword evidence="4" id="KW-0804">Transcription</keyword>
<evidence type="ECO:0000256" key="3">
    <source>
        <dbReference type="ARBA" id="ARBA00023125"/>
    </source>
</evidence>
<keyword evidence="5" id="KW-0539">Nucleus</keyword>
<evidence type="ECO:0000313" key="6">
    <source>
        <dbReference type="EMBL" id="RZB86687.1"/>
    </source>
</evidence>
<sequence>LTAVLKVTRFAHAMVATIGLEGGEKGEGWLQNLHYGVFGLGNRQYEHFYKVCIGFLHYFGFLSLLTRERLLELFYAMYEKDAKKVAAGWPSWFSKVAGEAINGLTPRRVDTFGKIDKREEKHNVRTVIMVMKLKYLSSIAEDVIIKRCSQKLDTSVEKLVVDFEGGWNPKMGNYCRKLVEFCSGKAVSELCHNIEGNINVGSFSRLIYDMMLAWERPSYYDEEDTTMRLLRFAGECSKRERRKEDNFEYHSGIGRYRSFLFTCECEYEYEVLAAAAVKPTLEMEQGSWWLYLTSVTRSGRQIWRMSIQDGLQTLTTPWYQFRRDKNLMARDEVVFYYRPNQGVWEIILRKDIGWDEDQST</sequence>
<dbReference type="Gene3D" id="3.40.50.360">
    <property type="match status" value="1"/>
</dbReference>
<dbReference type="GO" id="GO:0003677">
    <property type="term" value="F:DNA binding"/>
    <property type="evidence" value="ECO:0007669"/>
    <property type="project" value="UniProtKB-KW"/>
</dbReference>
<comment type="subcellular location">
    <subcellularLocation>
        <location evidence="1">Nucleus</location>
    </subcellularLocation>
</comment>
<dbReference type="PANTHER" id="PTHR31860">
    <property type="entry name" value="HEAT-INDUCIBLE TRANSCRIPTION REPRESSOR (DUF639)-RELATED"/>
    <property type="match status" value="1"/>
</dbReference>
<protein>
    <submittedName>
        <fullName evidence="6">Uncharacterized protein</fullName>
    </submittedName>
</protein>
<keyword evidence="3" id="KW-0238">DNA-binding</keyword>
<dbReference type="GO" id="GO:0005634">
    <property type="term" value="C:nucleus"/>
    <property type="evidence" value="ECO:0007669"/>
    <property type="project" value="UniProtKB-SubCell"/>
</dbReference>
<dbReference type="SUPFAM" id="SSF52218">
    <property type="entry name" value="Flavoproteins"/>
    <property type="match status" value="1"/>
</dbReference>
<dbReference type="PANTHER" id="PTHR31860:SF5">
    <property type="entry name" value="ARGH (DUF639)"/>
    <property type="match status" value="1"/>
</dbReference>
<proteinExistence type="predicted"/>
<accession>A0A445IKU2</accession>
<evidence type="ECO:0000256" key="5">
    <source>
        <dbReference type="ARBA" id="ARBA00023242"/>
    </source>
</evidence>
<dbReference type="Proteomes" id="UP000289340">
    <property type="component" value="Chromosome 10"/>
</dbReference>
<organism evidence="6 7">
    <name type="scientific">Glycine soja</name>
    <name type="common">Wild soybean</name>
    <dbReference type="NCBI Taxonomy" id="3848"/>
    <lineage>
        <taxon>Eukaryota</taxon>
        <taxon>Viridiplantae</taxon>
        <taxon>Streptophyta</taxon>
        <taxon>Embryophyta</taxon>
        <taxon>Tracheophyta</taxon>
        <taxon>Spermatophyta</taxon>
        <taxon>Magnoliopsida</taxon>
        <taxon>eudicotyledons</taxon>
        <taxon>Gunneridae</taxon>
        <taxon>Pentapetalae</taxon>
        <taxon>rosids</taxon>
        <taxon>fabids</taxon>
        <taxon>Fabales</taxon>
        <taxon>Fabaceae</taxon>
        <taxon>Papilionoideae</taxon>
        <taxon>50 kb inversion clade</taxon>
        <taxon>NPAAA clade</taxon>
        <taxon>indigoferoid/millettioid clade</taxon>
        <taxon>Phaseoleae</taxon>
        <taxon>Glycine</taxon>
        <taxon>Glycine subgen. Soja</taxon>
    </lineage>
</organism>
<reference evidence="6 7" key="1">
    <citation type="submission" date="2018-09" db="EMBL/GenBank/DDBJ databases">
        <title>A high-quality reference genome of wild soybean provides a powerful tool to mine soybean genomes.</title>
        <authorList>
            <person name="Xie M."/>
            <person name="Chung C.Y.L."/>
            <person name="Li M.-W."/>
            <person name="Wong F.-L."/>
            <person name="Chan T.-F."/>
            <person name="Lam H.-M."/>
        </authorList>
    </citation>
    <scope>NUCLEOTIDE SEQUENCE [LARGE SCALE GENOMIC DNA]</scope>
    <source>
        <strain evidence="7">cv. W05</strain>
        <tissue evidence="6">Hypocotyl of etiolated seedlings</tissue>
    </source>
</reference>
<dbReference type="InterPro" id="IPR015300">
    <property type="entry name" value="DNA-bd_pseudobarrel_sf"/>
</dbReference>
<evidence type="ECO:0000256" key="1">
    <source>
        <dbReference type="ARBA" id="ARBA00004123"/>
    </source>
</evidence>
<evidence type="ECO:0000256" key="2">
    <source>
        <dbReference type="ARBA" id="ARBA00023015"/>
    </source>
</evidence>
<gene>
    <name evidence="6" type="ORF">D0Y65_026670</name>
</gene>
<comment type="caution">
    <text evidence="6">The sequence shown here is derived from an EMBL/GenBank/DDBJ whole genome shotgun (WGS) entry which is preliminary data.</text>
</comment>
<dbReference type="EMBL" id="QZWG01000010">
    <property type="protein sequence ID" value="RZB86687.1"/>
    <property type="molecule type" value="Genomic_DNA"/>
</dbReference>
<evidence type="ECO:0000256" key="4">
    <source>
        <dbReference type="ARBA" id="ARBA00023163"/>
    </source>
</evidence>
<name>A0A445IKU2_GLYSO</name>
<dbReference type="SUPFAM" id="SSF101936">
    <property type="entry name" value="DNA-binding pseudobarrel domain"/>
    <property type="match status" value="1"/>
</dbReference>
<evidence type="ECO:0000313" key="7">
    <source>
        <dbReference type="Proteomes" id="UP000289340"/>
    </source>
</evidence>